<dbReference type="PIRSF" id="PIRSF019587">
    <property type="entry name" value="PGPase"/>
    <property type="match status" value="1"/>
</dbReference>
<dbReference type="Pfam" id="PF04608">
    <property type="entry name" value="PgpA"/>
    <property type="match status" value="1"/>
</dbReference>
<keyword evidence="2" id="KW-0378">Hydrolase</keyword>
<evidence type="ECO:0000313" key="2">
    <source>
        <dbReference type="EMBL" id="MFD2612530.1"/>
    </source>
</evidence>
<sequence>MDYSLNSEKVAHATEQCLMERGVTKDEIAELVMFLQRDYIPGLTKEKALHTVDQVLAKREVQNALLTGIQLDILAEQGKLMQPLQDMLQNDEPLYGCDEIMALSIVNVYGSIGFTNYGFIDKRKEGVLKRLNDKSSGQIHTFLDDLVGAIAAAASSKIAHGHQAELEEMKPGGALLQNIALTGENEAVKM</sequence>
<comment type="caution">
    <text evidence="2">The sequence shown here is derived from an EMBL/GenBank/DDBJ whole genome shotgun (WGS) entry which is preliminary data.</text>
</comment>
<dbReference type="GO" id="GO:0008962">
    <property type="term" value="F:phosphatidylglycerophosphatase activity"/>
    <property type="evidence" value="ECO:0007669"/>
    <property type="project" value="UniProtKB-EC"/>
</dbReference>
<accession>A0ABW5PDG5</accession>
<proteinExistence type="predicted"/>
<evidence type="ECO:0000313" key="3">
    <source>
        <dbReference type="Proteomes" id="UP001597541"/>
    </source>
</evidence>
<dbReference type="InterPro" id="IPR026038">
    <property type="entry name" value="Put_PGPase"/>
</dbReference>
<dbReference type="SUPFAM" id="SSF101307">
    <property type="entry name" value="YutG-like"/>
    <property type="match status" value="1"/>
</dbReference>
<evidence type="ECO:0000259" key="1">
    <source>
        <dbReference type="Pfam" id="PF04608"/>
    </source>
</evidence>
<feature type="domain" description="YutG/PgpA" evidence="1">
    <location>
        <begin position="28"/>
        <end position="159"/>
    </location>
</feature>
<gene>
    <name evidence="2" type="ORF">ACFSUF_08860</name>
</gene>
<dbReference type="EC" id="3.1.3.27" evidence="2"/>
<name>A0ABW5PDG5_9BACL</name>
<dbReference type="Proteomes" id="UP001597541">
    <property type="component" value="Unassembled WGS sequence"/>
</dbReference>
<dbReference type="CDD" id="cd06971">
    <property type="entry name" value="PgpA"/>
    <property type="match status" value="1"/>
</dbReference>
<organism evidence="2 3">
    <name type="scientific">Paenibacillus gansuensis</name>
    <dbReference type="NCBI Taxonomy" id="306542"/>
    <lineage>
        <taxon>Bacteria</taxon>
        <taxon>Bacillati</taxon>
        <taxon>Bacillota</taxon>
        <taxon>Bacilli</taxon>
        <taxon>Bacillales</taxon>
        <taxon>Paenibacillaceae</taxon>
        <taxon>Paenibacillus</taxon>
    </lineage>
</organism>
<keyword evidence="3" id="KW-1185">Reference proteome</keyword>
<dbReference type="RefSeq" id="WP_377602169.1">
    <property type="nucleotide sequence ID" value="NZ_JBHUME010000007.1"/>
</dbReference>
<reference evidence="3" key="1">
    <citation type="journal article" date="2019" name="Int. J. Syst. Evol. Microbiol.">
        <title>The Global Catalogue of Microorganisms (GCM) 10K type strain sequencing project: providing services to taxonomists for standard genome sequencing and annotation.</title>
        <authorList>
            <consortium name="The Broad Institute Genomics Platform"/>
            <consortium name="The Broad Institute Genome Sequencing Center for Infectious Disease"/>
            <person name="Wu L."/>
            <person name="Ma J."/>
        </authorList>
    </citation>
    <scope>NUCLEOTIDE SEQUENCE [LARGE SCALE GENOMIC DNA]</scope>
    <source>
        <strain evidence="3">KCTC 3950</strain>
    </source>
</reference>
<dbReference type="Gene3D" id="1.10.3760.10">
    <property type="entry name" value="PgpA-like"/>
    <property type="match status" value="1"/>
</dbReference>
<dbReference type="EMBL" id="JBHUME010000007">
    <property type="protein sequence ID" value="MFD2612530.1"/>
    <property type="molecule type" value="Genomic_DNA"/>
</dbReference>
<protein>
    <submittedName>
        <fullName evidence="2">Phosphatidylglycerophosphatase A</fullName>
        <ecNumber evidence="2">3.1.3.27</ecNumber>
    </submittedName>
</protein>
<dbReference type="InterPro" id="IPR036681">
    <property type="entry name" value="PgpA-like_sf"/>
</dbReference>
<dbReference type="InterPro" id="IPR007686">
    <property type="entry name" value="YutG/PgpA"/>
</dbReference>